<keyword evidence="1" id="KW-0802">TPR repeat</keyword>
<dbReference type="Gene3D" id="1.10.10.60">
    <property type="entry name" value="Homeodomain-like"/>
    <property type="match status" value="2"/>
</dbReference>
<dbReference type="GO" id="GO:0043565">
    <property type="term" value="F:sequence-specific DNA binding"/>
    <property type="evidence" value="ECO:0007669"/>
    <property type="project" value="InterPro"/>
</dbReference>
<evidence type="ECO:0000256" key="2">
    <source>
        <dbReference type="SAM" id="Phobius"/>
    </source>
</evidence>
<dbReference type="Gene3D" id="1.25.40.10">
    <property type="entry name" value="Tetratricopeptide repeat domain"/>
    <property type="match status" value="1"/>
</dbReference>
<accession>A0A135WK49</accession>
<evidence type="ECO:0000313" key="5">
    <source>
        <dbReference type="Proteomes" id="UP000070513"/>
    </source>
</evidence>
<dbReference type="InterPro" id="IPR018060">
    <property type="entry name" value="HTH_AraC"/>
</dbReference>
<keyword evidence="2" id="KW-0812">Transmembrane</keyword>
<protein>
    <recommendedName>
        <fullName evidence="3">HTH araC/xylS-type domain-containing protein</fullName>
    </recommendedName>
</protein>
<dbReference type="SMART" id="SM00342">
    <property type="entry name" value="HTH_ARAC"/>
    <property type="match status" value="1"/>
</dbReference>
<dbReference type="EMBL" id="LPUR01000001">
    <property type="protein sequence ID" value="KXH85273.1"/>
    <property type="molecule type" value="Genomic_DNA"/>
</dbReference>
<gene>
    <name evidence="4" type="ORF">AU378_05840</name>
</gene>
<dbReference type="InterPro" id="IPR019734">
    <property type="entry name" value="TPR_rpt"/>
</dbReference>
<reference evidence="4 5" key="2">
    <citation type="journal article" date="2016" name="Genome Announc.">
        <title>Draft Genome Sequence of a Biocontrol Rhizobacterium, Chryseobacterium kwangjuense Strain KJ1R5, Isolated from Pepper (Capsicum annuum).</title>
        <authorList>
            <person name="Jeong J.J."/>
            <person name="Park H."/>
            <person name="Park B.H."/>
            <person name="Mannaa M."/>
            <person name="Sang M.K."/>
            <person name="Choi I.G."/>
            <person name="Kim K.D."/>
        </authorList>
    </citation>
    <scope>NUCLEOTIDE SEQUENCE [LARGE SCALE GENOMIC DNA]</scope>
    <source>
        <strain evidence="4 5">KJ1R5</strain>
    </source>
</reference>
<dbReference type="OrthoDB" id="5295174at2"/>
<evidence type="ECO:0000256" key="1">
    <source>
        <dbReference type="PROSITE-ProRule" id="PRU00339"/>
    </source>
</evidence>
<evidence type="ECO:0000259" key="3">
    <source>
        <dbReference type="PROSITE" id="PS01124"/>
    </source>
</evidence>
<keyword evidence="2" id="KW-1133">Transmembrane helix</keyword>
<dbReference type="Pfam" id="PF12833">
    <property type="entry name" value="HTH_18"/>
    <property type="match status" value="1"/>
</dbReference>
<dbReference type="PROSITE" id="PS50005">
    <property type="entry name" value="TPR"/>
    <property type="match status" value="1"/>
</dbReference>
<evidence type="ECO:0000313" key="4">
    <source>
        <dbReference type="EMBL" id="KXH85273.1"/>
    </source>
</evidence>
<reference evidence="5" key="1">
    <citation type="submission" date="2015-12" db="EMBL/GenBank/DDBJ databases">
        <title>Genome sequence of a biocontrol rhizobacterium Chryseobacterium kwangjuense strain KJ1R5 isolated from pepper (Capsicum annuum L.).</title>
        <authorList>
            <person name="Jeong J.-J."/>
            <person name="Park H."/>
            <person name="Mannaa M."/>
            <person name="Sang M.K."/>
            <person name="Choi I.-G."/>
            <person name="Kim K.D."/>
        </authorList>
    </citation>
    <scope>NUCLEOTIDE SEQUENCE [LARGE SCALE GENOMIC DNA]</scope>
    <source>
        <strain evidence="5">KJ1R5</strain>
    </source>
</reference>
<dbReference type="RefSeq" id="WP_062648944.1">
    <property type="nucleotide sequence ID" value="NZ_LPUR01000001.1"/>
</dbReference>
<dbReference type="InterPro" id="IPR011990">
    <property type="entry name" value="TPR-like_helical_dom_sf"/>
</dbReference>
<keyword evidence="2" id="KW-0472">Membrane</keyword>
<dbReference type="SUPFAM" id="SSF48452">
    <property type="entry name" value="TPR-like"/>
    <property type="match status" value="2"/>
</dbReference>
<dbReference type="AlphaFoldDB" id="A0A135WK49"/>
<proteinExistence type="predicted"/>
<name>A0A135WK49_9FLAO</name>
<organism evidence="4 5">
    <name type="scientific">Chryseobacterium kwangjuense</name>
    <dbReference type="NCBI Taxonomy" id="267125"/>
    <lineage>
        <taxon>Bacteria</taxon>
        <taxon>Pseudomonadati</taxon>
        <taxon>Bacteroidota</taxon>
        <taxon>Flavobacteriia</taxon>
        <taxon>Flavobacteriales</taxon>
        <taxon>Weeksellaceae</taxon>
        <taxon>Chryseobacterium group</taxon>
        <taxon>Chryseobacterium</taxon>
    </lineage>
</organism>
<dbReference type="GO" id="GO:0003700">
    <property type="term" value="F:DNA-binding transcription factor activity"/>
    <property type="evidence" value="ECO:0007669"/>
    <property type="project" value="InterPro"/>
</dbReference>
<comment type="caution">
    <text evidence="4">The sequence shown here is derived from an EMBL/GenBank/DDBJ whole genome shotgun (WGS) entry which is preliminary data.</text>
</comment>
<feature type="transmembrane region" description="Helical" evidence="2">
    <location>
        <begin position="386"/>
        <end position="405"/>
    </location>
</feature>
<feature type="repeat" description="TPR" evidence="1">
    <location>
        <begin position="237"/>
        <end position="270"/>
    </location>
</feature>
<dbReference type="PROSITE" id="PS01124">
    <property type="entry name" value="HTH_ARAC_FAMILY_2"/>
    <property type="match status" value="1"/>
</dbReference>
<dbReference type="Proteomes" id="UP000070513">
    <property type="component" value="Unassembled WGS sequence"/>
</dbReference>
<feature type="domain" description="HTH araC/xylS-type" evidence="3">
    <location>
        <begin position="452"/>
        <end position="556"/>
    </location>
</feature>
<sequence length="563" mass="66381">MLKKIFAFVFLITYASISSQNQRSIQFYKDKFFIYQKIGVDSAMIYVNKIFSSKKDIDQAFAYTSKRFLLTVIEKKYDEKNYLLQINSYLKKIPETKENYTDLSHIYNILGNTDWENQMFNEAIRNFIKADFFAQKNNDVKQHIKIKANIAGIKLELKQIDDALLETQEALKLLKANKNLYEKGKYEVLHNNLFSNLGHLYSDKFISDIDKNKKYADSAFQNFHQLLNSTKEKNFQALAYRRLGTLDNYKKNYSKATEYYLKSLEIYKSLQFKDEILNLTYNIGVNYYDSKEYLKAKQNFLELSGIMEKDTIVNIDYIFAQDYLSKIYLKENHKDSVEYYSNKFMDLYKENSEIEKKEIAELYKDLNSKNLDDEINKNSSILRNHLFLIIALVLLIIIIIIYLLYQIKKKNRTEQRLNVLLTQVKNNSLNAGNRANKNNFTISNEKEAEIINKLLELEEKRFYLKKEYSLTFVAKKLNTNTNYLSQTVNKHMKKSFSEYSNELKINYILKELSENKKLRSYTTQALADMVGYKSGISFAKTFKEKTGVTPFQYIEKLNAEALS</sequence>